<keyword evidence="3" id="KW-0813">Transport</keyword>
<evidence type="ECO:0000256" key="3">
    <source>
        <dbReference type="ARBA" id="ARBA00022448"/>
    </source>
</evidence>
<evidence type="ECO:0000256" key="2">
    <source>
        <dbReference type="ARBA" id="ARBA00008520"/>
    </source>
</evidence>
<protein>
    <submittedName>
        <fullName evidence="5">Alpha-glucosides-binding periplasmic protein AglE</fullName>
    </submittedName>
</protein>
<organism evidence="5 6">
    <name type="scientific">Planktomarina temperata RCA23</name>
    <dbReference type="NCBI Taxonomy" id="666509"/>
    <lineage>
        <taxon>Bacteria</taxon>
        <taxon>Pseudomonadati</taxon>
        <taxon>Pseudomonadota</taxon>
        <taxon>Alphaproteobacteria</taxon>
        <taxon>Rhodobacterales</taxon>
        <taxon>Paracoccaceae</taxon>
        <taxon>Planktomarina</taxon>
    </lineage>
</organism>
<name>A0AAN0RJ69_9RHOB</name>
<accession>A0AAN0RJ69</accession>
<feature type="signal peptide" evidence="4">
    <location>
        <begin position="1"/>
        <end position="26"/>
    </location>
</feature>
<dbReference type="GO" id="GO:0042597">
    <property type="term" value="C:periplasmic space"/>
    <property type="evidence" value="ECO:0007669"/>
    <property type="project" value="UniProtKB-SubCell"/>
</dbReference>
<evidence type="ECO:0000313" key="6">
    <source>
        <dbReference type="Proteomes" id="UP000028680"/>
    </source>
</evidence>
<proteinExistence type="inferred from homology"/>
<dbReference type="Proteomes" id="UP000028680">
    <property type="component" value="Chromosome"/>
</dbReference>
<evidence type="ECO:0000313" key="5">
    <source>
        <dbReference type="EMBL" id="AII87183.1"/>
    </source>
</evidence>
<dbReference type="InterPro" id="IPR050490">
    <property type="entry name" value="Bact_solute-bd_prot1"/>
</dbReference>
<dbReference type="SUPFAM" id="SSF53850">
    <property type="entry name" value="Periplasmic binding protein-like II"/>
    <property type="match status" value="1"/>
</dbReference>
<dbReference type="AlphaFoldDB" id="A0AAN0RJ69"/>
<reference evidence="5 6" key="1">
    <citation type="journal article" date="2014" name="ISME J.">
        <title>Adaptation of an abundant Roseobacter RCA organism to pelagic systems revealed by genomic and transcriptomic analyses.</title>
        <authorList>
            <person name="Voget S."/>
            <person name="Wemheuer B."/>
            <person name="Brinkhoff T."/>
            <person name="Vollmers J."/>
            <person name="Dietrich S."/>
            <person name="Giebel H.A."/>
            <person name="Beardsley C."/>
            <person name="Sardemann C."/>
            <person name="Bakenhus I."/>
            <person name="Billerbeck S."/>
            <person name="Daniel R."/>
            <person name="Simon M."/>
        </authorList>
    </citation>
    <scope>NUCLEOTIDE SEQUENCE [LARGE SCALE GENOMIC DNA]</scope>
    <source>
        <strain evidence="5 6">RCA23</strain>
    </source>
</reference>
<dbReference type="PANTHER" id="PTHR43649">
    <property type="entry name" value="ARABINOSE-BINDING PROTEIN-RELATED"/>
    <property type="match status" value="1"/>
</dbReference>
<dbReference type="RefSeq" id="WP_044049937.1">
    <property type="nucleotide sequence ID" value="NZ_CP003984.1"/>
</dbReference>
<dbReference type="EMBL" id="CP003984">
    <property type="protein sequence ID" value="AII87183.1"/>
    <property type="molecule type" value="Genomic_DNA"/>
</dbReference>
<dbReference type="KEGG" id="ptp:RCA23_c16470"/>
<dbReference type="Gene3D" id="3.40.190.10">
    <property type="entry name" value="Periplasmic binding protein-like II"/>
    <property type="match status" value="2"/>
</dbReference>
<sequence length="446" mass="47794">MSFSNKFLSGAAVAALSMSFAGMAQADACDTPSKLGDLGNFAGEVITIAGSMEGKDEEMLLNTVSCFEKATGAVVQYSGSRDFAALVVADLRSNNAPNIAIFPQPGLAADMAKEGHLVPLGDELASWMSDNYGAGSSWVDLGTYADANGKEDFYGFAFKMDLKSLVWYSPEQFEDNGYEIPSTMEELIALSDQMVADGNTPWCIGVESGNATGWTATDWMEDLMLRTTSPENYDRWVSNDLPFNSPEVLNAMEVYGQFSRNDDYVAGGASSVATTFFGDAPKGLFSSPASCLMHRQASFIPAFFPKKGEEVANGEADFFYFPPYASANLGNPVLGAGTLWTMAKDSPATRAFFQYMTEASAHEAWMSQGTFLTAHKGANLDAYATPALRKQGEILSNATTFRFDASDLMPGAIGAGAFWSEMTAFANGQDAKTTGDNIQAAWDAIK</sequence>
<comment type="similarity">
    <text evidence="2">Belongs to the bacterial solute-binding protein 1 family.</text>
</comment>
<dbReference type="PANTHER" id="PTHR43649:SF29">
    <property type="entry name" value="OSMOPROTECTIVE COMPOUNDS-BINDING PROTEIN GGTB"/>
    <property type="match status" value="1"/>
</dbReference>
<gene>
    <name evidence="5" type="primary">aglE</name>
    <name evidence="5" type="ORF">RCA23_c16470</name>
</gene>
<dbReference type="Pfam" id="PF01547">
    <property type="entry name" value="SBP_bac_1"/>
    <property type="match status" value="1"/>
</dbReference>
<comment type="subcellular location">
    <subcellularLocation>
        <location evidence="1">Periplasm</location>
    </subcellularLocation>
</comment>
<evidence type="ECO:0000256" key="1">
    <source>
        <dbReference type="ARBA" id="ARBA00004418"/>
    </source>
</evidence>
<keyword evidence="6" id="KW-1185">Reference proteome</keyword>
<dbReference type="InterPro" id="IPR006059">
    <property type="entry name" value="SBP"/>
</dbReference>
<evidence type="ECO:0000256" key="4">
    <source>
        <dbReference type="SAM" id="SignalP"/>
    </source>
</evidence>
<feature type="chain" id="PRO_5043019449" evidence="4">
    <location>
        <begin position="27"/>
        <end position="446"/>
    </location>
</feature>
<keyword evidence="4" id="KW-0732">Signal</keyword>